<proteinExistence type="inferred from homology"/>
<dbReference type="PANTHER" id="PTHR22777:SF27">
    <property type="entry name" value="MAGNESIUM AND COBALT EFFLUX PROTEIN CORC"/>
    <property type="match status" value="1"/>
</dbReference>
<dbReference type="SUPFAM" id="SSF54631">
    <property type="entry name" value="CBS-domain pair"/>
    <property type="match status" value="1"/>
</dbReference>
<dbReference type="Proteomes" id="UP001297272">
    <property type="component" value="Unassembled WGS sequence"/>
</dbReference>
<dbReference type="Pfam" id="PF03471">
    <property type="entry name" value="CorC_HlyC"/>
    <property type="match status" value="1"/>
</dbReference>
<dbReference type="InterPro" id="IPR036318">
    <property type="entry name" value="FAD-bd_PCMH-like_sf"/>
</dbReference>
<evidence type="ECO:0000256" key="4">
    <source>
        <dbReference type="PROSITE-ProRule" id="PRU00703"/>
    </source>
</evidence>
<evidence type="ECO:0000256" key="1">
    <source>
        <dbReference type="ARBA" id="ARBA00006446"/>
    </source>
</evidence>
<keyword evidence="2" id="KW-0677">Repeat</keyword>
<dbReference type="InterPro" id="IPR044751">
    <property type="entry name" value="Ion_transp-like_CBS"/>
</dbReference>
<evidence type="ECO:0000256" key="5">
    <source>
        <dbReference type="SAM" id="MobiDB-lite"/>
    </source>
</evidence>
<keyword evidence="3 4" id="KW-0129">CBS domain</keyword>
<dbReference type="InterPro" id="IPR005170">
    <property type="entry name" value="Transptr-assoc_dom"/>
</dbReference>
<evidence type="ECO:0000256" key="2">
    <source>
        <dbReference type="ARBA" id="ARBA00022737"/>
    </source>
</evidence>
<dbReference type="InterPro" id="IPR000644">
    <property type="entry name" value="CBS_dom"/>
</dbReference>
<dbReference type="Pfam" id="PF00571">
    <property type="entry name" value="CBS"/>
    <property type="match status" value="2"/>
</dbReference>
<dbReference type="InterPro" id="IPR046342">
    <property type="entry name" value="CBS_dom_sf"/>
</dbReference>
<feature type="domain" description="CBS" evidence="6">
    <location>
        <begin position="98"/>
        <end position="158"/>
    </location>
</feature>
<accession>A0ABS5RQE4</accession>
<reference evidence="7 8" key="1">
    <citation type="submission" date="2021-03" db="EMBL/GenBank/DDBJ databases">
        <title>Tianweitania aestuarii sp. nov., isolated from a tidal flat.</title>
        <authorList>
            <person name="Park S."/>
            <person name="Yoon J.-H."/>
        </authorList>
    </citation>
    <scope>NUCLEOTIDE SEQUENCE [LARGE SCALE GENOMIC DNA]</scope>
    <source>
        <strain evidence="7 8">BSSL-BM11</strain>
    </source>
</reference>
<comment type="similarity">
    <text evidence="1">Belongs to the UPF0053 family. Hemolysin C subfamily.</text>
</comment>
<sequence length="353" mass="38443">MNDKESVAAGHEPSSELPDQKEDGPSSHTETQSLRLPLFDRMVGFFRPKNGSATLRENLADALADASPDEAEAAFTPVERAMLNNVLGLREVRVEDVMIPRADIDGVDISITLGDLLRAFQESGHSRMPVYSESLDDPRGMVHIRDVLNHITRSAQATTVEPGAPTPSKTVEASHLGNVDLNRTIGDLELIRTVLFVPPSMQASELMARMQASHTQMALVIDEYGGTDGLVSLEDIVEMIVGDIEDEHDDEEKTVTQTDEGIFVVNARADIEDVAEAIPGFEAGEFGEDVDTLSGLIFSALGRVPLRGEVIRVMPGFEMHILEADPRRVRKVRLVRDEKPVDGASHEGMSGSA</sequence>
<organism evidence="7 8">
    <name type="scientific">Tianweitania aestuarii</name>
    <dbReference type="NCBI Taxonomy" id="2814886"/>
    <lineage>
        <taxon>Bacteria</taxon>
        <taxon>Pseudomonadati</taxon>
        <taxon>Pseudomonadota</taxon>
        <taxon>Alphaproteobacteria</taxon>
        <taxon>Hyphomicrobiales</taxon>
        <taxon>Phyllobacteriaceae</taxon>
        <taxon>Tianweitania</taxon>
    </lineage>
</organism>
<dbReference type="RefSeq" id="WP_213984178.1">
    <property type="nucleotide sequence ID" value="NZ_JAFMNX010000001.1"/>
</dbReference>
<gene>
    <name evidence="7" type="ORF">JYU29_00740</name>
</gene>
<evidence type="ECO:0000313" key="8">
    <source>
        <dbReference type="Proteomes" id="UP001297272"/>
    </source>
</evidence>
<dbReference type="Gene3D" id="3.10.580.10">
    <property type="entry name" value="CBS-domain"/>
    <property type="match status" value="1"/>
</dbReference>
<evidence type="ECO:0000259" key="6">
    <source>
        <dbReference type="PROSITE" id="PS51371"/>
    </source>
</evidence>
<evidence type="ECO:0000256" key="3">
    <source>
        <dbReference type="ARBA" id="ARBA00023122"/>
    </source>
</evidence>
<dbReference type="SUPFAM" id="SSF56176">
    <property type="entry name" value="FAD-binding/transporter-associated domain-like"/>
    <property type="match status" value="1"/>
</dbReference>
<name>A0ABS5RQE4_9HYPH</name>
<protein>
    <submittedName>
        <fullName evidence="7">HlyC/CorC family transporter</fullName>
    </submittedName>
</protein>
<feature type="region of interest" description="Disordered" evidence="5">
    <location>
        <begin position="1"/>
        <end position="32"/>
    </location>
</feature>
<keyword evidence="8" id="KW-1185">Reference proteome</keyword>
<evidence type="ECO:0000313" key="7">
    <source>
        <dbReference type="EMBL" id="MBS9719209.1"/>
    </source>
</evidence>
<feature type="domain" description="CBS" evidence="6">
    <location>
        <begin position="190"/>
        <end position="251"/>
    </location>
</feature>
<dbReference type="InterPro" id="IPR016169">
    <property type="entry name" value="FAD-bd_PCMH_sub2"/>
</dbReference>
<dbReference type="EMBL" id="JAFMNX010000001">
    <property type="protein sequence ID" value="MBS9719209.1"/>
    <property type="molecule type" value="Genomic_DNA"/>
</dbReference>
<dbReference type="Gene3D" id="3.30.465.10">
    <property type="match status" value="1"/>
</dbReference>
<dbReference type="CDD" id="cd04590">
    <property type="entry name" value="CBS_pair_CorC_HlyC_assoc"/>
    <property type="match status" value="1"/>
</dbReference>
<dbReference type="PANTHER" id="PTHR22777">
    <property type="entry name" value="HEMOLYSIN-RELATED"/>
    <property type="match status" value="1"/>
</dbReference>
<dbReference type="SMART" id="SM01091">
    <property type="entry name" value="CorC_HlyC"/>
    <property type="match status" value="1"/>
</dbReference>
<dbReference type="PROSITE" id="PS51371">
    <property type="entry name" value="CBS"/>
    <property type="match status" value="2"/>
</dbReference>
<comment type="caution">
    <text evidence="7">The sequence shown here is derived from an EMBL/GenBank/DDBJ whole genome shotgun (WGS) entry which is preliminary data.</text>
</comment>